<dbReference type="Proteomes" id="UP001212152">
    <property type="component" value="Unassembled WGS sequence"/>
</dbReference>
<dbReference type="InterPro" id="IPR007238">
    <property type="entry name" value="DNA_primase_lsu_euk/arc"/>
</dbReference>
<evidence type="ECO:0000256" key="8">
    <source>
        <dbReference type="ARBA" id="ARBA00023125"/>
    </source>
</evidence>
<evidence type="ECO:0000256" key="5">
    <source>
        <dbReference type="ARBA" id="ARBA00022723"/>
    </source>
</evidence>
<dbReference type="InterPro" id="IPR058560">
    <property type="entry name" value="DNA_primase_C"/>
</dbReference>
<evidence type="ECO:0000256" key="9">
    <source>
        <dbReference type="PIRNR" id="PIRNR009449"/>
    </source>
</evidence>
<dbReference type="GO" id="GO:0006269">
    <property type="term" value="P:DNA replication, synthesis of primer"/>
    <property type="evidence" value="ECO:0007669"/>
    <property type="project" value="UniProtKB-KW"/>
</dbReference>
<keyword evidence="4 9" id="KW-0235">DNA replication</keyword>
<dbReference type="GO" id="GO:0006270">
    <property type="term" value="P:DNA replication initiation"/>
    <property type="evidence" value="ECO:0007669"/>
    <property type="project" value="TreeGrafter"/>
</dbReference>
<comment type="similarity">
    <text evidence="1 9">Belongs to the eukaryotic-type primase large subunit family.</text>
</comment>
<feature type="domain" description="DNA primase large subunit C-terminal" evidence="11">
    <location>
        <begin position="294"/>
        <end position="485"/>
    </location>
</feature>
<evidence type="ECO:0000256" key="3">
    <source>
        <dbReference type="ARBA" id="ARBA00022515"/>
    </source>
</evidence>
<dbReference type="GO" id="GO:0005658">
    <property type="term" value="C:alpha DNA polymerase:primase complex"/>
    <property type="evidence" value="ECO:0007669"/>
    <property type="project" value="TreeGrafter"/>
</dbReference>
<evidence type="ECO:0000313" key="12">
    <source>
        <dbReference type="EMBL" id="KAJ3180026.1"/>
    </source>
</evidence>
<dbReference type="EMBL" id="JADGJQ010000018">
    <property type="protein sequence ID" value="KAJ3180026.1"/>
    <property type="molecule type" value="Genomic_DNA"/>
</dbReference>
<dbReference type="InterPro" id="IPR016558">
    <property type="entry name" value="DNA_primase_lsu_euk"/>
</dbReference>
<keyword evidence="8 9" id="KW-0238">DNA-binding</keyword>
<keyword evidence="13" id="KW-1185">Reference proteome</keyword>
<name>A0AAD5TNQ4_9FUNG</name>
<dbReference type="GO" id="GO:0051539">
    <property type="term" value="F:4 iron, 4 sulfur cluster binding"/>
    <property type="evidence" value="ECO:0007669"/>
    <property type="project" value="UniProtKB-UniRule"/>
</dbReference>
<evidence type="ECO:0000259" key="11">
    <source>
        <dbReference type="Pfam" id="PF04104"/>
    </source>
</evidence>
<dbReference type="GO" id="GO:0046872">
    <property type="term" value="F:metal ion binding"/>
    <property type="evidence" value="ECO:0007669"/>
    <property type="project" value="UniProtKB-UniRule"/>
</dbReference>
<dbReference type="Pfam" id="PF26466">
    <property type="entry name" value="DNA_primase_lrg_N"/>
    <property type="match status" value="1"/>
</dbReference>
<feature type="binding site" evidence="10">
    <location>
        <position position="378"/>
    </location>
    <ligand>
        <name>[4Fe-4S] cluster</name>
        <dbReference type="ChEBI" id="CHEBI:49883"/>
    </ligand>
</feature>
<keyword evidence="2 9" id="KW-0004">4Fe-4S</keyword>
<comment type="function">
    <text evidence="9">DNA primase is the polymerase that synthesizes small RNA primers for the Okazaki fragments made during discontinuous DNA replication.</text>
</comment>
<dbReference type="Pfam" id="PF04104">
    <property type="entry name" value="DNA_primase_lrg"/>
    <property type="match status" value="1"/>
</dbReference>
<keyword evidence="3 9" id="KW-0639">Primosome</keyword>
<evidence type="ECO:0000256" key="6">
    <source>
        <dbReference type="ARBA" id="ARBA00023004"/>
    </source>
</evidence>
<dbReference type="GO" id="GO:0003677">
    <property type="term" value="F:DNA binding"/>
    <property type="evidence" value="ECO:0007669"/>
    <property type="project" value="UniProtKB-UniRule"/>
</dbReference>
<evidence type="ECO:0000256" key="2">
    <source>
        <dbReference type="ARBA" id="ARBA00022485"/>
    </source>
</evidence>
<reference evidence="12" key="1">
    <citation type="submission" date="2020-05" db="EMBL/GenBank/DDBJ databases">
        <title>Phylogenomic resolution of chytrid fungi.</title>
        <authorList>
            <person name="Stajich J.E."/>
            <person name="Amses K."/>
            <person name="Simmons R."/>
            <person name="Seto K."/>
            <person name="Myers J."/>
            <person name="Bonds A."/>
            <person name="Quandt C.A."/>
            <person name="Barry K."/>
            <person name="Liu P."/>
            <person name="Grigoriev I."/>
            <person name="Longcore J.E."/>
            <person name="James T.Y."/>
        </authorList>
    </citation>
    <scope>NUCLEOTIDE SEQUENCE</scope>
    <source>
        <strain evidence="12">JEL0379</strain>
    </source>
</reference>
<dbReference type="SUPFAM" id="SSF140914">
    <property type="entry name" value="PriB N-terminal domain-like"/>
    <property type="match status" value="1"/>
</dbReference>
<proteinExistence type="inferred from homology"/>
<dbReference type="AlphaFoldDB" id="A0AAD5TNQ4"/>
<dbReference type="Gene3D" id="1.20.930.80">
    <property type="match status" value="1"/>
</dbReference>
<keyword evidence="5 9" id="KW-0479">Metal-binding</keyword>
<evidence type="ECO:0000313" key="13">
    <source>
        <dbReference type="Proteomes" id="UP001212152"/>
    </source>
</evidence>
<gene>
    <name evidence="12" type="ORF">HDU87_002249</name>
</gene>
<keyword evidence="7 9" id="KW-0411">Iron-sulfur</keyword>
<evidence type="ECO:0000256" key="1">
    <source>
        <dbReference type="ARBA" id="ARBA00010564"/>
    </source>
</evidence>
<evidence type="ECO:0000256" key="7">
    <source>
        <dbReference type="ARBA" id="ARBA00023014"/>
    </source>
</evidence>
<dbReference type="PIRSF" id="PIRSF009449">
    <property type="entry name" value="DNA_primase_large_subunit"/>
    <property type="match status" value="1"/>
</dbReference>
<feature type="binding site" evidence="10">
    <location>
        <position position="300"/>
    </location>
    <ligand>
        <name>[4Fe-4S] cluster</name>
        <dbReference type="ChEBI" id="CHEBI:49883"/>
    </ligand>
</feature>
<dbReference type="CDD" id="cd07322">
    <property type="entry name" value="PriL_PriS_Eukaryotic"/>
    <property type="match status" value="1"/>
</dbReference>
<feature type="binding site" evidence="10">
    <location>
        <position position="435"/>
    </location>
    <ligand>
        <name>[4Fe-4S] cluster</name>
        <dbReference type="ChEBI" id="CHEBI:49883"/>
    </ligand>
</feature>
<organism evidence="12 13">
    <name type="scientific">Geranomyces variabilis</name>
    <dbReference type="NCBI Taxonomy" id="109894"/>
    <lineage>
        <taxon>Eukaryota</taxon>
        <taxon>Fungi</taxon>
        <taxon>Fungi incertae sedis</taxon>
        <taxon>Chytridiomycota</taxon>
        <taxon>Chytridiomycota incertae sedis</taxon>
        <taxon>Chytridiomycetes</taxon>
        <taxon>Spizellomycetales</taxon>
        <taxon>Powellomycetaceae</taxon>
        <taxon>Geranomyces</taxon>
    </lineage>
</organism>
<dbReference type="PANTHER" id="PTHR10537:SF3">
    <property type="entry name" value="DNA PRIMASE LARGE SUBUNIT"/>
    <property type="match status" value="1"/>
</dbReference>
<accession>A0AAD5TNQ4</accession>
<comment type="caution">
    <text evidence="12">The sequence shown here is derived from an EMBL/GenBank/DDBJ whole genome shotgun (WGS) entry which is preliminary data.</text>
</comment>
<dbReference type="PANTHER" id="PTHR10537">
    <property type="entry name" value="DNA PRIMASE LARGE SUBUNIT"/>
    <property type="match status" value="1"/>
</dbReference>
<sequence length="503" mass="56927">MLKQNRTYASGATASVAEVTRYNDSRLGPYPFSLNFYSLPPPYELTLNEFETYALDRLRVLKAVETAALRTKDLATIDRYIQVVHDEHTHLNRNVRINAVGATKLYEERRKDHISHFILRLAYCRTPDLRKWLVRQETALFMYRFRQEEQAERARFVKELDIDMPIVTDRERAAVAMQLRRTHGYSAEKLERTVFYRVPFENVLRLVQRRAVFVKDGWAYVPERDQPVLIAGAYKAHLTAALEATAKAVPRMDEDDRLVPVLASISKQYLSNAYAPAGGDSRDIVRHNEVDSLATHFPPCMRNLHSALRRDHHLKHVARLQFGLFLKGVGMPLEEALIFWRSAFAKITDDQFQKSYAYNVRYNYGLEGKRTNYTPYSCVKIITSNQPAPSDVHGCPFKEFSKNDLRLMMKGYGVGDAVSADVARLAKDGHYQVACTRLYESTGGRAHRAANAALAAGAADGSISGGGTEGGGVAMVQTVEHPNQWFDMSRMWAAQNQKPTGSA</sequence>
<feature type="binding site" evidence="10">
    <location>
        <position position="395"/>
    </location>
    <ligand>
        <name>[4Fe-4S] cluster</name>
        <dbReference type="ChEBI" id="CHEBI:49883"/>
    </ligand>
</feature>
<evidence type="ECO:0000256" key="10">
    <source>
        <dbReference type="PIRSR" id="PIRSR009449-1"/>
    </source>
</evidence>
<protein>
    <recommendedName>
        <fullName evidence="9">DNA primase large subunit</fullName>
    </recommendedName>
</protein>
<comment type="cofactor">
    <cofactor evidence="9">
        <name>[4Fe-4S] cluster</name>
        <dbReference type="ChEBI" id="CHEBI:49883"/>
    </cofactor>
    <text evidence="9">Binds 1 [4Fe-4S] cluster.</text>
</comment>
<evidence type="ECO:0000256" key="4">
    <source>
        <dbReference type="ARBA" id="ARBA00022705"/>
    </source>
</evidence>
<keyword evidence="6 9" id="KW-0408">Iron</keyword>